<dbReference type="PROSITE" id="PS50893">
    <property type="entry name" value="ABC_TRANSPORTER_2"/>
    <property type="match status" value="1"/>
</dbReference>
<dbReference type="PANTHER" id="PTHR43297:SF2">
    <property type="entry name" value="DIPEPTIDE TRANSPORT ATP-BINDING PROTEIN DPPD"/>
    <property type="match status" value="1"/>
</dbReference>
<dbReference type="InterPro" id="IPR017871">
    <property type="entry name" value="ABC_transporter-like_CS"/>
</dbReference>
<dbReference type="RefSeq" id="WP_379769395.1">
    <property type="nucleotide sequence ID" value="NZ_JBHSXI010000015.1"/>
</dbReference>
<keyword evidence="3" id="KW-1003">Cell membrane</keyword>
<dbReference type="InterPro" id="IPR027417">
    <property type="entry name" value="P-loop_NTPase"/>
</dbReference>
<reference evidence="8 9" key="1">
    <citation type="journal article" date="2019" name="Int. J. Syst. Evol. Microbiol.">
        <title>The Global Catalogue of Microorganisms (GCM) 10K type strain sequencing project: providing services to taxonomists for standard genome sequencing and annotation.</title>
        <authorList>
            <consortium name="The Broad Institute Genomics Platform"/>
            <consortium name="The Broad Institute Genome Sequencing Center for Infectious Disease"/>
            <person name="Wu L."/>
            <person name="Ma J."/>
        </authorList>
    </citation>
    <scope>NUCLEOTIDE SEQUENCE [LARGE SCALE GENOMIC DNA]</scope>
    <source>
        <strain evidence="8 9">Y73</strain>
    </source>
</reference>
<dbReference type="FunFam" id="3.40.50.300:FF:000016">
    <property type="entry name" value="Oligopeptide ABC transporter ATP-binding component"/>
    <property type="match status" value="1"/>
</dbReference>
<evidence type="ECO:0000259" key="7">
    <source>
        <dbReference type="PROSITE" id="PS50893"/>
    </source>
</evidence>
<evidence type="ECO:0000256" key="4">
    <source>
        <dbReference type="ARBA" id="ARBA00022741"/>
    </source>
</evidence>
<dbReference type="CDD" id="cd03257">
    <property type="entry name" value="ABC_NikE_OppD_transporters"/>
    <property type="match status" value="1"/>
</dbReference>
<dbReference type="InterPro" id="IPR013563">
    <property type="entry name" value="Oligopep_ABC_C"/>
</dbReference>
<accession>A0ABD5UN97</accession>
<evidence type="ECO:0000256" key="6">
    <source>
        <dbReference type="ARBA" id="ARBA00023136"/>
    </source>
</evidence>
<evidence type="ECO:0000256" key="1">
    <source>
        <dbReference type="ARBA" id="ARBA00004202"/>
    </source>
</evidence>
<dbReference type="PANTHER" id="PTHR43297">
    <property type="entry name" value="OLIGOPEPTIDE TRANSPORT ATP-BINDING PROTEIN APPD"/>
    <property type="match status" value="1"/>
</dbReference>
<dbReference type="SMART" id="SM00382">
    <property type="entry name" value="AAA"/>
    <property type="match status" value="1"/>
</dbReference>
<dbReference type="GO" id="GO:0005886">
    <property type="term" value="C:plasma membrane"/>
    <property type="evidence" value="ECO:0007669"/>
    <property type="project" value="UniProtKB-SubCell"/>
</dbReference>
<evidence type="ECO:0000313" key="9">
    <source>
        <dbReference type="Proteomes" id="UP001596333"/>
    </source>
</evidence>
<feature type="domain" description="ABC transporter" evidence="7">
    <location>
        <begin position="6"/>
        <end position="253"/>
    </location>
</feature>
<keyword evidence="2" id="KW-0813">Transport</keyword>
<evidence type="ECO:0000256" key="3">
    <source>
        <dbReference type="ARBA" id="ARBA00022475"/>
    </source>
</evidence>
<comment type="subcellular location">
    <subcellularLocation>
        <location evidence="1">Cell membrane</location>
        <topology evidence="1">Peripheral membrane protein</topology>
    </subcellularLocation>
</comment>
<protein>
    <submittedName>
        <fullName evidence="8">ABC transporter ATP-binding protein</fullName>
    </submittedName>
</protein>
<keyword evidence="9" id="KW-1185">Reference proteome</keyword>
<gene>
    <name evidence="8" type="ORF">ACFQEY_13385</name>
</gene>
<keyword evidence="4" id="KW-0547">Nucleotide-binding</keyword>
<evidence type="ECO:0000313" key="8">
    <source>
        <dbReference type="EMBL" id="MFC6889995.1"/>
    </source>
</evidence>
<dbReference type="PROSITE" id="PS00211">
    <property type="entry name" value="ABC_TRANSPORTER_1"/>
    <property type="match status" value="1"/>
</dbReference>
<dbReference type="GO" id="GO:0005524">
    <property type="term" value="F:ATP binding"/>
    <property type="evidence" value="ECO:0007669"/>
    <property type="project" value="UniProtKB-KW"/>
</dbReference>
<dbReference type="InterPro" id="IPR003439">
    <property type="entry name" value="ABC_transporter-like_ATP-bd"/>
</dbReference>
<evidence type="ECO:0000256" key="5">
    <source>
        <dbReference type="ARBA" id="ARBA00022840"/>
    </source>
</evidence>
<proteinExistence type="predicted"/>
<dbReference type="Pfam" id="PF00005">
    <property type="entry name" value="ABC_tran"/>
    <property type="match status" value="1"/>
</dbReference>
<keyword evidence="5 8" id="KW-0067">ATP-binding</keyword>
<dbReference type="EMBL" id="JBHSXI010000015">
    <property type="protein sequence ID" value="MFC6889995.1"/>
    <property type="molecule type" value="Genomic_DNA"/>
</dbReference>
<organism evidence="8 9">
    <name type="scientific">Halorubrum trueperi</name>
    <dbReference type="NCBI Taxonomy" id="2004704"/>
    <lineage>
        <taxon>Archaea</taxon>
        <taxon>Methanobacteriati</taxon>
        <taxon>Methanobacteriota</taxon>
        <taxon>Stenosarchaea group</taxon>
        <taxon>Halobacteria</taxon>
        <taxon>Halobacteriales</taxon>
        <taxon>Haloferacaceae</taxon>
        <taxon>Halorubrum</taxon>
    </lineage>
</organism>
<keyword evidence="6" id="KW-0472">Membrane</keyword>
<dbReference type="AlphaFoldDB" id="A0ABD5UN97"/>
<dbReference type="NCBIfam" id="TIGR01727">
    <property type="entry name" value="oligo_HPY"/>
    <property type="match status" value="1"/>
</dbReference>
<evidence type="ECO:0000256" key="2">
    <source>
        <dbReference type="ARBA" id="ARBA00022448"/>
    </source>
</evidence>
<dbReference type="InterPro" id="IPR050388">
    <property type="entry name" value="ABC_Ni/Peptide_Import"/>
</dbReference>
<name>A0ABD5UN97_9EURY</name>
<comment type="caution">
    <text evidence="8">The sequence shown here is derived from an EMBL/GenBank/DDBJ whole genome shotgun (WGS) entry which is preliminary data.</text>
</comment>
<sequence>MALLELNDLNIEYKTDQGNVRAVEDVNIQIEKGETVGIVGESGCGKTTMAKSVLGILPSNANIVSGEIIYDGKDLTERSEDFLRENIRWSEISWIAQNAMNALNPVYRIKSLFHEALSIHTDLSKAERREKIEQLLTDVDLDAAVINDYGHELSGGQRQRVIIALALALSPPLIIADEPTTGLDVVIQDQILRLISDLQKETNSAMMFISHDVNAVAEVSDKTSVMYAGNVVESGDSSDVFKSPAHPYTVGLMNAFPRIDSDPDDALVTIPGSPPELIDPPKGCRFKSRCPFATEDCTVTPPDTKVNNRSHVAKCHYTSKAEKFREEGKKIETWEQNDTVEVR</sequence>
<dbReference type="Proteomes" id="UP001596333">
    <property type="component" value="Unassembled WGS sequence"/>
</dbReference>
<dbReference type="Gene3D" id="3.40.50.300">
    <property type="entry name" value="P-loop containing nucleotide triphosphate hydrolases"/>
    <property type="match status" value="1"/>
</dbReference>
<dbReference type="Pfam" id="PF08352">
    <property type="entry name" value="oligo_HPY"/>
    <property type="match status" value="1"/>
</dbReference>
<dbReference type="SUPFAM" id="SSF52540">
    <property type="entry name" value="P-loop containing nucleoside triphosphate hydrolases"/>
    <property type="match status" value="1"/>
</dbReference>
<dbReference type="InterPro" id="IPR003593">
    <property type="entry name" value="AAA+_ATPase"/>
</dbReference>